<sequence length="125" mass="13990">MTEVKNETQKLKNLYIKLIRCTMLIVFPIMIGFASVADNFVSLFLGNEWMPIISLLIVLSVSRIFTPVSAINMNVLNAIGRSDLYLRVDLIKLPLSLVIIVLGSIQGVYYLAVGNLITTIIAFWN</sequence>
<protein>
    <submittedName>
        <fullName evidence="8">Uncharacterized protein</fullName>
    </submittedName>
</protein>
<evidence type="ECO:0000256" key="4">
    <source>
        <dbReference type="ARBA" id="ARBA00022692"/>
    </source>
</evidence>
<proteinExistence type="inferred from homology"/>
<evidence type="ECO:0000256" key="6">
    <source>
        <dbReference type="ARBA" id="ARBA00023136"/>
    </source>
</evidence>
<accession>A0AAD1NNH1</accession>
<evidence type="ECO:0000256" key="3">
    <source>
        <dbReference type="ARBA" id="ARBA00022475"/>
    </source>
</evidence>
<organism evidence="8 9">
    <name type="scientific">Shewanella algae</name>
    <dbReference type="NCBI Taxonomy" id="38313"/>
    <lineage>
        <taxon>Bacteria</taxon>
        <taxon>Pseudomonadati</taxon>
        <taxon>Pseudomonadota</taxon>
        <taxon>Gammaproteobacteria</taxon>
        <taxon>Alteromonadales</taxon>
        <taxon>Shewanellaceae</taxon>
        <taxon>Shewanella</taxon>
    </lineage>
</organism>
<evidence type="ECO:0000256" key="2">
    <source>
        <dbReference type="ARBA" id="ARBA00007430"/>
    </source>
</evidence>
<dbReference type="AlphaFoldDB" id="A0AAD1NNH1"/>
<dbReference type="PANTHER" id="PTHR30250:SF10">
    <property type="entry name" value="LIPOPOLYSACCHARIDE BIOSYNTHESIS PROTEIN WZXC"/>
    <property type="match status" value="1"/>
</dbReference>
<feature type="transmembrane region" description="Helical" evidence="7">
    <location>
        <begin position="21"/>
        <end position="46"/>
    </location>
</feature>
<keyword evidence="4 7" id="KW-0812">Transmembrane</keyword>
<keyword evidence="5 7" id="KW-1133">Transmembrane helix</keyword>
<reference evidence="8" key="1">
    <citation type="submission" date="2021-05" db="EMBL/GenBank/DDBJ databases">
        <title>Molecular characterization for Shewanella algae harboring chromosomal blaOXA-55-like strains isolated from clinical and environment sample.</title>
        <authorList>
            <person name="Ohama Y."/>
            <person name="Aoki K."/>
            <person name="Harada S."/>
            <person name="Moriya K."/>
            <person name="Ishii Y."/>
            <person name="Tateda K."/>
        </authorList>
    </citation>
    <scope>NUCLEOTIDE SEQUENCE</scope>
    <source>
        <strain evidence="8">TUM17379</strain>
    </source>
</reference>
<dbReference type="GO" id="GO:0005886">
    <property type="term" value="C:plasma membrane"/>
    <property type="evidence" value="ECO:0007669"/>
    <property type="project" value="UniProtKB-SubCell"/>
</dbReference>
<dbReference type="InterPro" id="IPR050833">
    <property type="entry name" value="Poly_Biosynth_Transport"/>
</dbReference>
<gene>
    <name evidence="8" type="ORF">TUM17379_14680</name>
</gene>
<evidence type="ECO:0000256" key="1">
    <source>
        <dbReference type="ARBA" id="ARBA00004651"/>
    </source>
</evidence>
<keyword evidence="6 7" id="KW-0472">Membrane</keyword>
<evidence type="ECO:0000313" key="8">
    <source>
        <dbReference type="EMBL" id="BCV44450.1"/>
    </source>
</evidence>
<dbReference type="Proteomes" id="UP000825078">
    <property type="component" value="Chromosome"/>
</dbReference>
<dbReference type="Pfam" id="PF13440">
    <property type="entry name" value="Polysacc_synt_3"/>
    <property type="match status" value="1"/>
</dbReference>
<evidence type="ECO:0000256" key="7">
    <source>
        <dbReference type="SAM" id="Phobius"/>
    </source>
</evidence>
<name>A0AAD1NNH1_9GAMM</name>
<dbReference type="PANTHER" id="PTHR30250">
    <property type="entry name" value="PST FAMILY PREDICTED COLANIC ACID TRANSPORTER"/>
    <property type="match status" value="1"/>
</dbReference>
<dbReference type="EMBL" id="AP024613">
    <property type="protein sequence ID" value="BCV44450.1"/>
    <property type="molecule type" value="Genomic_DNA"/>
</dbReference>
<evidence type="ECO:0000256" key="5">
    <source>
        <dbReference type="ARBA" id="ARBA00022989"/>
    </source>
</evidence>
<feature type="transmembrane region" description="Helical" evidence="7">
    <location>
        <begin position="97"/>
        <end position="124"/>
    </location>
</feature>
<comment type="similarity">
    <text evidence="2">Belongs to the polysaccharide synthase family.</text>
</comment>
<comment type="subcellular location">
    <subcellularLocation>
        <location evidence="1">Cell membrane</location>
        <topology evidence="1">Multi-pass membrane protein</topology>
    </subcellularLocation>
</comment>
<evidence type="ECO:0000313" key="9">
    <source>
        <dbReference type="Proteomes" id="UP000825078"/>
    </source>
</evidence>
<feature type="transmembrane region" description="Helical" evidence="7">
    <location>
        <begin position="52"/>
        <end position="76"/>
    </location>
</feature>
<keyword evidence="3" id="KW-1003">Cell membrane</keyword>